<organism evidence="2 3">
    <name type="scientific">Phytophthora fragariaefolia</name>
    <dbReference type="NCBI Taxonomy" id="1490495"/>
    <lineage>
        <taxon>Eukaryota</taxon>
        <taxon>Sar</taxon>
        <taxon>Stramenopiles</taxon>
        <taxon>Oomycota</taxon>
        <taxon>Peronosporomycetes</taxon>
        <taxon>Peronosporales</taxon>
        <taxon>Peronosporaceae</taxon>
        <taxon>Phytophthora</taxon>
    </lineage>
</organism>
<keyword evidence="3" id="KW-1185">Reference proteome</keyword>
<accession>A0A9W6WTE9</accession>
<reference evidence="2" key="1">
    <citation type="submission" date="2023-04" db="EMBL/GenBank/DDBJ databases">
        <title>Phytophthora fragariaefolia NBRC 109709.</title>
        <authorList>
            <person name="Ichikawa N."/>
            <person name="Sato H."/>
            <person name="Tonouchi N."/>
        </authorList>
    </citation>
    <scope>NUCLEOTIDE SEQUENCE</scope>
    <source>
        <strain evidence="2">NBRC 109709</strain>
    </source>
</reference>
<sequence>MEHGEGQNTLEAQLADLRAELTTLRTNRQGQPARPTETRPRVPSGPPKFKGKRGEDVRQWFFQVETLCRIHSHDGGNDNTRLPSIAGTAMEDPASGWFLF</sequence>
<evidence type="ECO:0000256" key="1">
    <source>
        <dbReference type="SAM" id="MobiDB-lite"/>
    </source>
</evidence>
<dbReference type="OrthoDB" id="105920at2759"/>
<name>A0A9W6WTE9_9STRA</name>
<dbReference type="Proteomes" id="UP001165121">
    <property type="component" value="Unassembled WGS sequence"/>
</dbReference>
<proteinExistence type="predicted"/>
<protein>
    <submittedName>
        <fullName evidence="2">Unnamed protein product</fullName>
    </submittedName>
</protein>
<dbReference type="EMBL" id="BSXT01000049">
    <property type="protein sequence ID" value="GMF16032.1"/>
    <property type="molecule type" value="Genomic_DNA"/>
</dbReference>
<comment type="caution">
    <text evidence="2">The sequence shown here is derived from an EMBL/GenBank/DDBJ whole genome shotgun (WGS) entry which is preliminary data.</text>
</comment>
<dbReference type="AlphaFoldDB" id="A0A9W6WTE9"/>
<gene>
    <name evidence="2" type="ORF">Pfra01_000066500</name>
</gene>
<feature type="region of interest" description="Disordered" evidence="1">
    <location>
        <begin position="24"/>
        <end position="55"/>
    </location>
</feature>
<evidence type="ECO:0000313" key="3">
    <source>
        <dbReference type="Proteomes" id="UP001165121"/>
    </source>
</evidence>
<evidence type="ECO:0000313" key="2">
    <source>
        <dbReference type="EMBL" id="GMF16032.1"/>
    </source>
</evidence>